<reference evidence="2" key="1">
    <citation type="submission" date="2016-03" db="EMBL/GenBank/DDBJ databases">
        <title>Characterization of Acinetobacter baumannii phage vB_AbaM_ME3.</title>
        <authorList>
            <person name="Buttimer C.T.H."/>
            <person name="Elbreki M."/>
            <person name="Coffey A."/>
        </authorList>
    </citation>
    <scope>NUCLEOTIDE SEQUENCE [LARGE SCALE GENOMIC DNA]</scope>
</reference>
<name>A0A172Q0N5_9CAUD</name>
<keyword evidence="2" id="KW-1185">Reference proteome</keyword>
<evidence type="ECO:0000313" key="1">
    <source>
        <dbReference type="EMBL" id="AND75405.1"/>
    </source>
</evidence>
<dbReference type="EMBL" id="KU935715">
    <property type="protein sequence ID" value="AND75405.1"/>
    <property type="molecule type" value="Genomic_DNA"/>
</dbReference>
<accession>A0A172Q0N5</accession>
<dbReference type="OrthoDB" id="24119at10239"/>
<sequence length="149" mass="16896">MKITDLGITGTRQGMNKLQQKAFLSVVAKLLERYPMLDTFHQGDCIGVDTQAAKLVKDLYDFTVVAHPPVSKKLVGDFKSDQVREDKTYFARNRDIVNESSIMIAITLENEDPSPKLSGTWYTLNYSIKNKKETYHIKPDGSVDVFNSY</sequence>
<dbReference type="Proteomes" id="UP000225947">
    <property type="component" value="Segment"/>
</dbReference>
<dbReference type="Gene3D" id="3.40.50.450">
    <property type="match status" value="1"/>
</dbReference>
<protein>
    <submittedName>
        <fullName evidence="1">Uncharacterized protein</fullName>
    </submittedName>
</protein>
<evidence type="ECO:0000313" key="2">
    <source>
        <dbReference type="Proteomes" id="UP000225947"/>
    </source>
</evidence>
<gene>
    <name evidence="1" type="ORF">ME3_244</name>
</gene>
<organism evidence="1 2">
    <name type="scientific">Acinetobacter phage vB_AbaM_ME3</name>
    <dbReference type="NCBI Taxonomy" id="1837876"/>
    <lineage>
        <taxon>Viruses</taxon>
        <taxon>Duplodnaviria</taxon>
        <taxon>Heunggongvirae</taxon>
        <taxon>Uroviricota</taxon>
        <taxon>Caudoviricetes</taxon>
        <taxon>Metrivirus</taxon>
        <taxon>Metrivirus ME3</taxon>
    </lineage>
</organism>
<proteinExistence type="predicted"/>
<dbReference type="SMR" id="A0A172Q0N5"/>